<protein>
    <recommendedName>
        <fullName evidence="4">GLPGLI family protein</fullName>
    </recommendedName>
</protein>
<keyword evidence="1" id="KW-0732">Signal</keyword>
<reference evidence="2 3" key="1">
    <citation type="submission" date="2018-06" db="EMBL/GenBank/DDBJ databases">
        <title>Genomic Encyclopedia of Archaeal and Bacterial Type Strains, Phase II (KMG-II): from individual species to whole genera.</title>
        <authorList>
            <person name="Goeker M."/>
        </authorList>
    </citation>
    <scope>NUCLEOTIDE SEQUENCE [LARGE SCALE GENOMIC DNA]</scope>
    <source>
        <strain evidence="2 3">T4</strain>
    </source>
</reference>
<evidence type="ECO:0000313" key="3">
    <source>
        <dbReference type="Proteomes" id="UP000248917"/>
    </source>
</evidence>
<accession>A0A326RYU7</accession>
<dbReference type="EMBL" id="QKTX01000003">
    <property type="protein sequence ID" value="PZV85578.1"/>
    <property type="molecule type" value="Genomic_DNA"/>
</dbReference>
<evidence type="ECO:0008006" key="4">
    <source>
        <dbReference type="Google" id="ProtNLM"/>
    </source>
</evidence>
<feature type="chain" id="PRO_5016374219" description="GLPGLI family protein" evidence="1">
    <location>
        <begin position="23"/>
        <end position="220"/>
    </location>
</feature>
<dbReference type="RefSeq" id="WP_146250871.1">
    <property type="nucleotide sequence ID" value="NZ_QKTX01000003.1"/>
</dbReference>
<proteinExistence type="predicted"/>
<comment type="caution">
    <text evidence="2">The sequence shown here is derived from an EMBL/GenBank/DDBJ whole genome shotgun (WGS) entry which is preliminary data.</text>
</comment>
<feature type="signal peptide" evidence="1">
    <location>
        <begin position="1"/>
        <end position="22"/>
    </location>
</feature>
<sequence>MKRISLLIAISFLMFLPGFSQAQLAVLRDNGTGNPILTNAYREVKGSPYFEEFKMGTILLPNGQTVEGLQIALNAFENTMEYKLEGTLFSYSPEKIAGFKYDSESGEKVEFTSEFTIPTLGKKRFMRVLEKGKYTLLLHQYKLMMDDVSATYGAQAAKAFQNQEEFFIVKDGSVYLFKNKSKDLQQIFGEDAARANSIIKEQKLNLKSQADISRLIRQLN</sequence>
<organism evidence="2 3">
    <name type="scientific">Algoriphagus aquaeductus</name>
    <dbReference type="NCBI Taxonomy" id="475299"/>
    <lineage>
        <taxon>Bacteria</taxon>
        <taxon>Pseudomonadati</taxon>
        <taxon>Bacteroidota</taxon>
        <taxon>Cytophagia</taxon>
        <taxon>Cytophagales</taxon>
        <taxon>Cyclobacteriaceae</taxon>
        <taxon>Algoriphagus</taxon>
    </lineage>
</organism>
<evidence type="ECO:0000313" key="2">
    <source>
        <dbReference type="EMBL" id="PZV85578.1"/>
    </source>
</evidence>
<dbReference type="OrthoDB" id="822766at2"/>
<dbReference type="Proteomes" id="UP000248917">
    <property type="component" value="Unassembled WGS sequence"/>
</dbReference>
<dbReference type="AlphaFoldDB" id="A0A326RYU7"/>
<keyword evidence="3" id="KW-1185">Reference proteome</keyword>
<evidence type="ECO:0000256" key="1">
    <source>
        <dbReference type="SAM" id="SignalP"/>
    </source>
</evidence>
<name>A0A326RYU7_9BACT</name>
<gene>
    <name evidence="2" type="ORF">CLV31_103370</name>
</gene>